<evidence type="ECO:0000313" key="1">
    <source>
        <dbReference type="EMBL" id="QRL02932.1"/>
    </source>
</evidence>
<dbReference type="EMBL" id="CP066539">
    <property type="protein sequence ID" value="QRL02932.1"/>
    <property type="molecule type" value="Genomic_DNA"/>
</dbReference>
<dbReference type="AlphaFoldDB" id="A0AAQ0CHA6"/>
<sequence length="71" mass="7984">MQTSAMSQLVTVRLDAVQRETEGNLTMLALKLHDTAMRLFNPVTHRARERHCARRYLCCEGTHADVTATVG</sequence>
<dbReference type="Proteomes" id="UP000663479">
    <property type="component" value="Chromosome"/>
</dbReference>
<evidence type="ECO:0000313" key="2">
    <source>
        <dbReference type="Proteomes" id="UP000663479"/>
    </source>
</evidence>
<protein>
    <submittedName>
        <fullName evidence="1">Uncharacterized protein</fullName>
    </submittedName>
</protein>
<dbReference type="KEGG" id="hvn:EI420_18095"/>
<organism evidence="1 2">
    <name type="scientific">Vreelandella venusta</name>
    <dbReference type="NCBI Taxonomy" id="44935"/>
    <lineage>
        <taxon>Bacteria</taxon>
        <taxon>Pseudomonadati</taxon>
        <taxon>Pseudomonadota</taxon>
        <taxon>Gammaproteobacteria</taxon>
        <taxon>Oceanospirillales</taxon>
        <taxon>Halomonadaceae</taxon>
        <taxon>Vreelandella</taxon>
    </lineage>
</organism>
<gene>
    <name evidence="1" type="ORF">JDS37_16865</name>
</gene>
<dbReference type="RefSeq" id="WP_125752152.1">
    <property type="nucleotide sequence ID" value="NZ_BJUL01000009.1"/>
</dbReference>
<proteinExistence type="predicted"/>
<reference evidence="1" key="1">
    <citation type="submission" date="2020-12" db="EMBL/GenBank/DDBJ databases">
        <title>Genome reconstruction of Halomonas venusta strain DSM 4743.</title>
        <authorList>
            <person name="Aguirre-Garrido J.F."/>
            <person name="Hernandez-Soto L.M."/>
            <person name="Martinez-Abarca F."/>
        </authorList>
    </citation>
    <scope>NUCLEOTIDE SEQUENCE</scope>
    <source>
        <strain evidence="1">4743</strain>
    </source>
</reference>
<accession>A0AAQ0CHA6</accession>
<dbReference type="GeneID" id="93948802"/>
<name>A0AAQ0CHA6_9GAMM</name>